<keyword evidence="4" id="KW-1185">Reference proteome</keyword>
<evidence type="ECO:0000259" key="2">
    <source>
        <dbReference type="Pfam" id="PF05860"/>
    </source>
</evidence>
<feature type="signal peptide" evidence="1">
    <location>
        <begin position="1"/>
        <end position="35"/>
    </location>
</feature>
<dbReference type="InterPro" id="IPR008638">
    <property type="entry name" value="FhaB/CdiA-like_TPS"/>
</dbReference>
<organism evidence="3 4">
    <name type="scientific">Limnobaculum eriocheiris</name>
    <dbReference type="NCBI Taxonomy" id="2897391"/>
    <lineage>
        <taxon>Bacteria</taxon>
        <taxon>Pseudomonadati</taxon>
        <taxon>Pseudomonadota</taxon>
        <taxon>Gammaproteobacteria</taxon>
        <taxon>Enterobacterales</taxon>
        <taxon>Budviciaceae</taxon>
        <taxon>Limnobaculum</taxon>
    </lineage>
</organism>
<dbReference type="Gene3D" id="2.160.20.10">
    <property type="entry name" value="Single-stranded right-handed beta-helix, Pectin lyase-like"/>
    <property type="match status" value="1"/>
</dbReference>
<keyword evidence="1" id="KW-0732">Signal</keyword>
<accession>A0A9X1MY07</accession>
<evidence type="ECO:0000313" key="3">
    <source>
        <dbReference type="EMBL" id="MCD1126700.1"/>
    </source>
</evidence>
<proteinExistence type="predicted"/>
<gene>
    <name evidence="3" type="ORF">LPW36_11960</name>
</gene>
<dbReference type="RefSeq" id="WP_230609892.1">
    <property type="nucleotide sequence ID" value="NZ_JAJNAG010000028.1"/>
</dbReference>
<sequence length="98" mass="9962">MKNNMDVLPVSISRCVLSYLMSALLCIQPIAPALAAGIDVASGNTSAENAPNGVPVVNIATPNGAGVSHNQYQNFNVGKDGLILNNATGALNQTQLGG</sequence>
<dbReference type="Proteomes" id="UP001139171">
    <property type="component" value="Unassembled WGS sequence"/>
</dbReference>
<dbReference type="Pfam" id="PF05860">
    <property type="entry name" value="TPS"/>
    <property type="match status" value="1"/>
</dbReference>
<dbReference type="EMBL" id="JAJNAG010000028">
    <property type="protein sequence ID" value="MCD1126700.1"/>
    <property type="molecule type" value="Genomic_DNA"/>
</dbReference>
<feature type="non-terminal residue" evidence="3">
    <location>
        <position position="98"/>
    </location>
</feature>
<dbReference type="InterPro" id="IPR011050">
    <property type="entry name" value="Pectin_lyase_fold/virulence"/>
</dbReference>
<dbReference type="AlphaFoldDB" id="A0A9X1MY07"/>
<feature type="chain" id="PRO_5040960814" evidence="1">
    <location>
        <begin position="36"/>
        <end position="98"/>
    </location>
</feature>
<name>A0A9X1MY07_9GAMM</name>
<evidence type="ECO:0000313" key="4">
    <source>
        <dbReference type="Proteomes" id="UP001139171"/>
    </source>
</evidence>
<protein>
    <submittedName>
        <fullName evidence="3">Filamentous hemagglutinin N-terminal domain-containing protein</fullName>
    </submittedName>
</protein>
<dbReference type="SUPFAM" id="SSF51126">
    <property type="entry name" value="Pectin lyase-like"/>
    <property type="match status" value="1"/>
</dbReference>
<reference evidence="3" key="1">
    <citation type="submission" date="2021-11" db="EMBL/GenBank/DDBJ databases">
        <title>Jinshanibacter sp. isolated from one year old Eriocheir sinensis.</title>
        <authorList>
            <person name="Li J.-Y."/>
            <person name="He W."/>
            <person name="Gao T.-H."/>
        </authorList>
    </citation>
    <scope>NUCLEOTIDE SEQUENCE</scope>
    <source>
        <strain evidence="3">LJY008</strain>
    </source>
</reference>
<dbReference type="InterPro" id="IPR012334">
    <property type="entry name" value="Pectin_lyas_fold"/>
</dbReference>
<comment type="caution">
    <text evidence="3">The sequence shown here is derived from an EMBL/GenBank/DDBJ whole genome shotgun (WGS) entry which is preliminary data.</text>
</comment>
<feature type="domain" description="Filamentous haemagglutinin FhaB/tRNA nuclease CdiA-like TPS" evidence="2">
    <location>
        <begin position="47"/>
        <end position="90"/>
    </location>
</feature>
<evidence type="ECO:0000256" key="1">
    <source>
        <dbReference type="SAM" id="SignalP"/>
    </source>
</evidence>